<dbReference type="Proteomes" id="UP000306509">
    <property type="component" value="Unassembled WGS sequence"/>
</dbReference>
<dbReference type="HAMAP" id="MF_00719">
    <property type="entry name" value="CobS"/>
    <property type="match status" value="1"/>
</dbReference>
<evidence type="ECO:0000256" key="1">
    <source>
        <dbReference type="ARBA" id="ARBA00001946"/>
    </source>
</evidence>
<evidence type="ECO:0000256" key="14">
    <source>
        <dbReference type="ARBA" id="ARBA00025228"/>
    </source>
</evidence>
<evidence type="ECO:0000256" key="7">
    <source>
        <dbReference type="ARBA" id="ARBA00022475"/>
    </source>
</evidence>
<evidence type="ECO:0000256" key="3">
    <source>
        <dbReference type="ARBA" id="ARBA00004663"/>
    </source>
</evidence>
<comment type="subcellular location">
    <subcellularLocation>
        <location evidence="2 19">Cell membrane</location>
        <topology evidence="2 19">Multi-pass membrane protein</topology>
    </subcellularLocation>
</comment>
<dbReference type="Pfam" id="PF02654">
    <property type="entry name" value="CobS"/>
    <property type="match status" value="1"/>
</dbReference>
<keyword evidence="7 19" id="KW-1003">Cell membrane</keyword>
<comment type="similarity">
    <text evidence="4 19">Belongs to the CobS family.</text>
</comment>
<evidence type="ECO:0000256" key="8">
    <source>
        <dbReference type="ARBA" id="ARBA00022573"/>
    </source>
</evidence>
<evidence type="ECO:0000256" key="18">
    <source>
        <dbReference type="ARBA" id="ARBA00049504"/>
    </source>
</evidence>
<dbReference type="STRING" id="180332.GCA_000797495_04496"/>
<evidence type="ECO:0000256" key="13">
    <source>
        <dbReference type="ARBA" id="ARBA00023136"/>
    </source>
</evidence>
<protein>
    <recommendedName>
        <fullName evidence="6 19">Adenosylcobinamide-GDP ribazoletransferase</fullName>
        <ecNumber evidence="5 19">2.7.8.26</ecNumber>
    </recommendedName>
    <alternativeName>
        <fullName evidence="16 19">Cobalamin synthase</fullName>
    </alternativeName>
    <alternativeName>
        <fullName evidence="15 19">Cobalamin-5'-phosphate synthase</fullName>
    </alternativeName>
</protein>
<evidence type="ECO:0000256" key="5">
    <source>
        <dbReference type="ARBA" id="ARBA00013200"/>
    </source>
</evidence>
<evidence type="ECO:0000256" key="16">
    <source>
        <dbReference type="ARBA" id="ARBA00032853"/>
    </source>
</evidence>
<feature type="transmembrane region" description="Helical" evidence="19">
    <location>
        <begin position="139"/>
        <end position="161"/>
    </location>
</feature>
<keyword evidence="21" id="KW-1185">Reference proteome</keyword>
<reference evidence="20 21" key="1">
    <citation type="journal article" date="2019" name="Anaerobe">
        <title>Detection of Robinsoniella peoriensis in multiple bone samples of a trauma patient.</title>
        <authorList>
            <person name="Schrottner P."/>
            <person name="Hartwich K."/>
            <person name="Bunk B."/>
            <person name="Schober I."/>
            <person name="Helbig S."/>
            <person name="Rudolph W.W."/>
            <person name="Gunzer F."/>
        </authorList>
    </citation>
    <scope>NUCLEOTIDE SEQUENCE [LARGE SCALE GENOMIC DNA]</scope>
    <source>
        <strain evidence="20 21">DSM 106044</strain>
    </source>
</reference>
<evidence type="ECO:0000256" key="4">
    <source>
        <dbReference type="ARBA" id="ARBA00010561"/>
    </source>
</evidence>
<evidence type="ECO:0000256" key="2">
    <source>
        <dbReference type="ARBA" id="ARBA00004651"/>
    </source>
</evidence>
<evidence type="ECO:0000256" key="9">
    <source>
        <dbReference type="ARBA" id="ARBA00022679"/>
    </source>
</evidence>
<organism evidence="20 21">
    <name type="scientific">Robinsoniella peoriensis</name>
    <dbReference type="NCBI Taxonomy" id="180332"/>
    <lineage>
        <taxon>Bacteria</taxon>
        <taxon>Bacillati</taxon>
        <taxon>Bacillota</taxon>
        <taxon>Clostridia</taxon>
        <taxon>Lachnospirales</taxon>
        <taxon>Lachnospiraceae</taxon>
        <taxon>Robinsoniella</taxon>
    </lineage>
</organism>
<keyword evidence="13 19" id="KW-0472">Membrane</keyword>
<keyword evidence="9 19" id="KW-0808">Transferase</keyword>
<comment type="cofactor">
    <cofactor evidence="1 19">
        <name>Mg(2+)</name>
        <dbReference type="ChEBI" id="CHEBI:18420"/>
    </cofactor>
</comment>
<keyword evidence="11 19" id="KW-0460">Magnesium</keyword>
<dbReference type="EMBL" id="QGQD01000006">
    <property type="protein sequence ID" value="TLD02718.1"/>
    <property type="molecule type" value="Genomic_DNA"/>
</dbReference>
<feature type="transmembrane region" description="Helical" evidence="19">
    <location>
        <begin position="234"/>
        <end position="254"/>
    </location>
</feature>
<comment type="function">
    <text evidence="14 19">Joins adenosylcobinamide-GDP and alpha-ribazole to generate adenosylcobalamin (Ado-cobalamin). Also synthesizes adenosylcobalamin 5'-phosphate from adenosylcobinamide-GDP and alpha-ribazole 5'-phosphate.</text>
</comment>
<dbReference type="GO" id="GO:0051073">
    <property type="term" value="F:adenosylcobinamide-GDP ribazoletransferase activity"/>
    <property type="evidence" value="ECO:0007669"/>
    <property type="project" value="UniProtKB-UniRule"/>
</dbReference>
<evidence type="ECO:0000256" key="15">
    <source>
        <dbReference type="ARBA" id="ARBA00032605"/>
    </source>
</evidence>
<feature type="transmembrane region" description="Helical" evidence="19">
    <location>
        <begin position="182"/>
        <end position="214"/>
    </location>
</feature>
<evidence type="ECO:0000313" key="21">
    <source>
        <dbReference type="Proteomes" id="UP000306509"/>
    </source>
</evidence>
<name>A0A4V6HSF0_9FIRM</name>
<keyword evidence="10 19" id="KW-0812">Transmembrane</keyword>
<comment type="caution">
    <text evidence="20">The sequence shown here is derived from an EMBL/GenBank/DDBJ whole genome shotgun (WGS) entry which is preliminary data.</text>
</comment>
<evidence type="ECO:0000256" key="11">
    <source>
        <dbReference type="ARBA" id="ARBA00022842"/>
    </source>
</evidence>
<feature type="transmembrane region" description="Helical" evidence="19">
    <location>
        <begin position="32"/>
        <end position="51"/>
    </location>
</feature>
<evidence type="ECO:0000313" key="20">
    <source>
        <dbReference type="EMBL" id="TLD02718.1"/>
    </source>
</evidence>
<sequence>MKKIGNSFIIAFAMYSKIPMPRTEWTKDNMKYAMCFFPVIGAVIGAVILLWNYIQGYAGFGNSFYTVVLMMIPVLITGGIHLDGLLDTSDALSSYKPMDQKLEILKDSHAGAFAIIVGICYFFLLFGCYSETNARMLSVLAIGFMLSRALSGLAIVSFRMAKNTGLAATFSDMAVKSRVKMVMIIYIILCAVGMILLEPVLGTVCFLSALFMFAYYRHMSYQKFGGITGDLAGFFLQVCELVMAAAVVITAKIIGM</sequence>
<dbReference type="EC" id="2.7.8.26" evidence="5 19"/>
<keyword evidence="12 19" id="KW-1133">Transmembrane helix</keyword>
<keyword evidence="8 19" id="KW-0169">Cobalamin biosynthesis</keyword>
<dbReference type="GO" id="GO:0005886">
    <property type="term" value="C:plasma membrane"/>
    <property type="evidence" value="ECO:0007669"/>
    <property type="project" value="UniProtKB-SubCell"/>
</dbReference>
<dbReference type="AlphaFoldDB" id="A0A4V6HSF0"/>
<evidence type="ECO:0000256" key="19">
    <source>
        <dbReference type="HAMAP-Rule" id="MF_00719"/>
    </source>
</evidence>
<dbReference type="PANTHER" id="PTHR34148:SF1">
    <property type="entry name" value="ADENOSYLCOBINAMIDE-GDP RIBAZOLETRANSFERASE"/>
    <property type="match status" value="1"/>
</dbReference>
<comment type="pathway">
    <text evidence="3 19">Cofactor biosynthesis; adenosylcobalamin biosynthesis; adenosylcobalamin from cob(II)yrinate a,c-diamide: step 7/7.</text>
</comment>
<dbReference type="PANTHER" id="PTHR34148">
    <property type="entry name" value="ADENOSYLCOBINAMIDE-GDP RIBAZOLETRANSFERASE"/>
    <property type="match status" value="1"/>
</dbReference>
<accession>A0A4V6HSF0</accession>
<gene>
    <name evidence="19 20" type="primary">cobS</name>
    <name evidence="20" type="ORF">DSM106044_00217</name>
</gene>
<dbReference type="InterPro" id="IPR003805">
    <property type="entry name" value="CobS"/>
</dbReference>
<comment type="catalytic activity">
    <reaction evidence="18 19">
        <text>alpha-ribazole 5'-phosphate + adenosylcob(III)inamide-GDP = adenosylcob(III)alamin 5'-phosphate + GMP + H(+)</text>
        <dbReference type="Rhea" id="RHEA:23560"/>
        <dbReference type="ChEBI" id="CHEBI:15378"/>
        <dbReference type="ChEBI" id="CHEBI:57918"/>
        <dbReference type="ChEBI" id="CHEBI:58115"/>
        <dbReference type="ChEBI" id="CHEBI:60487"/>
        <dbReference type="ChEBI" id="CHEBI:60493"/>
        <dbReference type="EC" id="2.7.8.26"/>
    </reaction>
</comment>
<dbReference type="OrthoDB" id="9794626at2"/>
<feature type="transmembrane region" description="Helical" evidence="19">
    <location>
        <begin position="107"/>
        <end position="127"/>
    </location>
</feature>
<evidence type="ECO:0000256" key="12">
    <source>
        <dbReference type="ARBA" id="ARBA00022989"/>
    </source>
</evidence>
<proteinExistence type="inferred from homology"/>
<evidence type="ECO:0000256" key="6">
    <source>
        <dbReference type="ARBA" id="ARBA00015850"/>
    </source>
</evidence>
<dbReference type="RefSeq" id="WP_027293967.1">
    <property type="nucleotide sequence ID" value="NZ_CABMJZ010000075.1"/>
</dbReference>
<comment type="catalytic activity">
    <reaction evidence="17 19">
        <text>alpha-ribazole + adenosylcob(III)inamide-GDP = adenosylcob(III)alamin + GMP + H(+)</text>
        <dbReference type="Rhea" id="RHEA:16049"/>
        <dbReference type="ChEBI" id="CHEBI:10329"/>
        <dbReference type="ChEBI" id="CHEBI:15378"/>
        <dbReference type="ChEBI" id="CHEBI:18408"/>
        <dbReference type="ChEBI" id="CHEBI:58115"/>
        <dbReference type="ChEBI" id="CHEBI:60487"/>
        <dbReference type="EC" id="2.7.8.26"/>
    </reaction>
</comment>
<evidence type="ECO:0000256" key="10">
    <source>
        <dbReference type="ARBA" id="ARBA00022692"/>
    </source>
</evidence>
<evidence type="ECO:0000256" key="17">
    <source>
        <dbReference type="ARBA" id="ARBA00048623"/>
    </source>
</evidence>
<dbReference type="UniPathway" id="UPA00148">
    <property type="reaction ID" value="UER00238"/>
</dbReference>
<dbReference type="GO" id="GO:0009236">
    <property type="term" value="P:cobalamin biosynthetic process"/>
    <property type="evidence" value="ECO:0007669"/>
    <property type="project" value="UniProtKB-UniRule"/>
</dbReference>
<feature type="transmembrane region" description="Helical" evidence="19">
    <location>
        <begin position="63"/>
        <end position="86"/>
    </location>
</feature>
<dbReference type="GO" id="GO:0008818">
    <property type="term" value="F:cobalamin 5'-phosphate synthase activity"/>
    <property type="evidence" value="ECO:0007669"/>
    <property type="project" value="UniProtKB-UniRule"/>
</dbReference>